<accession>A0A1M6A5C8</accession>
<dbReference type="InterPro" id="IPR011711">
    <property type="entry name" value="GntR_C"/>
</dbReference>
<dbReference type="GO" id="GO:0003677">
    <property type="term" value="F:DNA binding"/>
    <property type="evidence" value="ECO:0007669"/>
    <property type="project" value="UniProtKB-KW"/>
</dbReference>
<dbReference type="Pfam" id="PF00392">
    <property type="entry name" value="GntR"/>
    <property type="match status" value="1"/>
</dbReference>
<evidence type="ECO:0000256" key="2">
    <source>
        <dbReference type="ARBA" id="ARBA00023125"/>
    </source>
</evidence>
<keyword evidence="3" id="KW-0804">Transcription</keyword>
<dbReference type="SUPFAM" id="SSF48008">
    <property type="entry name" value="GntR ligand-binding domain-like"/>
    <property type="match status" value="1"/>
</dbReference>
<evidence type="ECO:0000313" key="6">
    <source>
        <dbReference type="Proteomes" id="UP000184185"/>
    </source>
</evidence>
<feature type="domain" description="HTH gntR-type" evidence="4">
    <location>
        <begin position="10"/>
        <end position="77"/>
    </location>
</feature>
<dbReference type="EMBL" id="FQYQ01000001">
    <property type="protein sequence ID" value="SHI31403.1"/>
    <property type="molecule type" value="Genomic_DNA"/>
</dbReference>
<organism evidence="5 6">
    <name type="scientific">Pseudobutyrivibrio xylanivorans DSM 14809</name>
    <dbReference type="NCBI Taxonomy" id="1123012"/>
    <lineage>
        <taxon>Bacteria</taxon>
        <taxon>Bacillati</taxon>
        <taxon>Bacillota</taxon>
        <taxon>Clostridia</taxon>
        <taxon>Lachnospirales</taxon>
        <taxon>Lachnospiraceae</taxon>
        <taxon>Pseudobutyrivibrio</taxon>
    </lineage>
</organism>
<dbReference type="InterPro" id="IPR036388">
    <property type="entry name" value="WH-like_DNA-bd_sf"/>
</dbReference>
<dbReference type="InterPro" id="IPR000524">
    <property type="entry name" value="Tscrpt_reg_HTH_GntR"/>
</dbReference>
<dbReference type="RefSeq" id="WP_072910936.1">
    <property type="nucleotide sequence ID" value="NZ_FQYQ01000001.1"/>
</dbReference>
<reference evidence="5 6" key="1">
    <citation type="submission" date="2016-11" db="EMBL/GenBank/DDBJ databases">
        <authorList>
            <person name="Jaros S."/>
            <person name="Januszkiewicz K."/>
            <person name="Wedrychowicz H."/>
        </authorList>
    </citation>
    <scope>NUCLEOTIDE SEQUENCE [LARGE SCALE GENOMIC DNA]</scope>
    <source>
        <strain evidence="5 6">DSM 14809</strain>
    </source>
</reference>
<dbReference type="Pfam" id="PF07729">
    <property type="entry name" value="FCD"/>
    <property type="match status" value="1"/>
</dbReference>
<proteinExistence type="predicted"/>
<dbReference type="Gene3D" id="1.20.120.530">
    <property type="entry name" value="GntR ligand-binding domain-like"/>
    <property type="match status" value="1"/>
</dbReference>
<evidence type="ECO:0000259" key="4">
    <source>
        <dbReference type="PROSITE" id="PS50949"/>
    </source>
</evidence>
<dbReference type="PANTHER" id="PTHR43537">
    <property type="entry name" value="TRANSCRIPTIONAL REGULATOR, GNTR FAMILY"/>
    <property type="match status" value="1"/>
</dbReference>
<sequence>MKKIERMNSETAREYALRAITENIKSADLEPGQAISENEISAFLGVSRTPVRESIQELHKAALIEIYPQKGSYVSLINSQYVEEAVFLRKVLDIAVIEEACDMATEEDIKLLEENVALQEFYLEKDNTEKIFELDNEFHRMIYVAAKKETIHHMSQMIMIHFDRVRTLSMLTVKDKKIVNDHRVMLDAITTKDKEKAKEIVEKHLNRYRLDQEELIKTFPQYFETTQQ</sequence>
<keyword evidence="2 5" id="KW-0238">DNA-binding</keyword>
<dbReference type="SMART" id="SM00345">
    <property type="entry name" value="HTH_GNTR"/>
    <property type="match status" value="1"/>
</dbReference>
<dbReference type="GO" id="GO:0003700">
    <property type="term" value="F:DNA-binding transcription factor activity"/>
    <property type="evidence" value="ECO:0007669"/>
    <property type="project" value="InterPro"/>
</dbReference>
<dbReference type="SMART" id="SM00895">
    <property type="entry name" value="FCD"/>
    <property type="match status" value="1"/>
</dbReference>
<dbReference type="STRING" id="185007.SAMN02910350_00507"/>
<dbReference type="InterPro" id="IPR036390">
    <property type="entry name" value="WH_DNA-bd_sf"/>
</dbReference>
<dbReference type="PANTHER" id="PTHR43537:SF5">
    <property type="entry name" value="UXU OPERON TRANSCRIPTIONAL REGULATOR"/>
    <property type="match status" value="1"/>
</dbReference>
<evidence type="ECO:0000313" key="5">
    <source>
        <dbReference type="EMBL" id="SHI31403.1"/>
    </source>
</evidence>
<dbReference type="InterPro" id="IPR008920">
    <property type="entry name" value="TF_FadR/GntR_C"/>
</dbReference>
<dbReference type="Proteomes" id="UP000184185">
    <property type="component" value="Unassembled WGS sequence"/>
</dbReference>
<keyword evidence="6" id="KW-1185">Reference proteome</keyword>
<evidence type="ECO:0000256" key="1">
    <source>
        <dbReference type="ARBA" id="ARBA00023015"/>
    </source>
</evidence>
<dbReference type="AlphaFoldDB" id="A0A1M6A5C8"/>
<evidence type="ECO:0000256" key="3">
    <source>
        <dbReference type="ARBA" id="ARBA00023163"/>
    </source>
</evidence>
<keyword evidence="1" id="KW-0805">Transcription regulation</keyword>
<dbReference type="SUPFAM" id="SSF46785">
    <property type="entry name" value="Winged helix' DNA-binding domain"/>
    <property type="match status" value="1"/>
</dbReference>
<gene>
    <name evidence="5" type="ORF">SAMN02745725_00098</name>
</gene>
<dbReference type="PROSITE" id="PS50949">
    <property type="entry name" value="HTH_GNTR"/>
    <property type="match status" value="1"/>
</dbReference>
<protein>
    <submittedName>
        <fullName evidence="5">DNA-binding transcriptional regulator, GntR family</fullName>
    </submittedName>
</protein>
<dbReference type="CDD" id="cd07377">
    <property type="entry name" value="WHTH_GntR"/>
    <property type="match status" value="1"/>
</dbReference>
<dbReference type="Gene3D" id="1.10.10.10">
    <property type="entry name" value="Winged helix-like DNA-binding domain superfamily/Winged helix DNA-binding domain"/>
    <property type="match status" value="1"/>
</dbReference>
<name>A0A1M6A5C8_PSEXY</name>